<sequence>MLQEMEQCSAKGVEGCDHESDRGSTLTEKLEEMMDEQLLLDHGRVSASGSQSPTGFEEGGPHGDDHQLRCVDPGDPGFQEAVLLAKQHPLYEDFVKTLSDTKDPQFSNTECQSARQDLCFADLVGFSEFLTQKGVDPLDLSRVNFINHKLQNVESIDTANHKDEDGDVIPSGPPPSLVAQDVREIEKCHDGEEATPSTTQGLTKGDACDEPVPPGIHASTDAAANSANSCNCLRPGRLSDEAGTSVQEPQSDQASALALGTSVEPASSGGENPTQHDKPRNLFGGDEPEGVIDSDNLSPSTPPGVKITAGDVASDAGKADSDYESQPVKRRRRTETESKTKDSEGNVGDTNAANTAIPAQTTSTTETEMNETGESTKKIDHPDRDDVGKDGSPSKVSPSEGHVDLGELAWARHHRILNEDDSVDIENLLTNVASMYVRKGKDLLGKDVLSLPTDMKMEFLSPLRCSLAFICEKEPWKQQFLINNVVSQSVCVFDDVVSLGSIGECADVDMDLADDADDRKKNKAKKPHYCLQHKKPCDPRTLGDIFILKSGFSCKGNSLMNTKFSEYRESMKRQDHTNCSVSTFYGTLGVISAVRPKLVVLENVSGIGSESVSDSNLSKALDELSSLDGGMYACRVFHITTSDYILPQKRVYVVAVRLDGSVTPATDPGQFFNDVAKMLDALKTGPLPLDRFILPANDMYLKAELARRQEARAEHDRRVAEGEIQKDTKWVTMHMDFCEELGVAWPPPVPPSLHDNPWLSTILPREKEILCVAGTMDPANVWADTSQMMARARFSVSELSPTITPGAHLFNFKLNRYLTGRDFMRVQGYPYESLPGAAACTDVQLSDLAGNSFSTSAICAVDVSLLLCAECLTEDDGTQAAVQQAMSMSISDIDFDLEF</sequence>
<keyword evidence="2" id="KW-0808">Transferase</keyword>
<evidence type="ECO:0000313" key="6">
    <source>
        <dbReference type="Proteomes" id="UP001152797"/>
    </source>
</evidence>
<proteinExistence type="predicted"/>
<evidence type="ECO:0000256" key="3">
    <source>
        <dbReference type="SAM" id="MobiDB-lite"/>
    </source>
</evidence>
<dbReference type="Pfam" id="PF00145">
    <property type="entry name" value="DNA_methylase"/>
    <property type="match status" value="1"/>
</dbReference>
<dbReference type="InterPro" id="IPR001525">
    <property type="entry name" value="C5_MeTfrase"/>
</dbReference>
<feature type="region of interest" description="Disordered" evidence="3">
    <location>
        <begin position="240"/>
        <end position="402"/>
    </location>
</feature>
<keyword evidence="6" id="KW-1185">Reference proteome</keyword>
<feature type="compositionally biased region" description="Low complexity" evidence="3">
    <location>
        <begin position="361"/>
        <end position="373"/>
    </location>
</feature>
<feature type="compositionally biased region" description="Basic and acidic residues" evidence="3">
    <location>
        <begin position="14"/>
        <end position="25"/>
    </location>
</feature>
<dbReference type="GO" id="GO:0008168">
    <property type="term" value="F:methyltransferase activity"/>
    <property type="evidence" value="ECO:0007669"/>
    <property type="project" value="UniProtKB-KW"/>
</dbReference>
<feature type="region of interest" description="Disordered" evidence="3">
    <location>
        <begin position="189"/>
        <end position="227"/>
    </location>
</feature>
<dbReference type="SUPFAM" id="SSF53335">
    <property type="entry name" value="S-adenosyl-L-methionine-dependent methyltransferases"/>
    <property type="match status" value="1"/>
</dbReference>
<feature type="region of interest" description="Disordered" evidence="3">
    <location>
        <begin position="1"/>
        <end position="25"/>
    </location>
</feature>
<feature type="compositionally biased region" description="Basic and acidic residues" evidence="3">
    <location>
        <begin position="374"/>
        <end position="389"/>
    </location>
</feature>
<dbReference type="Proteomes" id="UP001152797">
    <property type="component" value="Unassembled WGS sequence"/>
</dbReference>
<dbReference type="AlphaFoldDB" id="A0A9P1GA25"/>
<evidence type="ECO:0000313" key="4">
    <source>
        <dbReference type="EMBL" id="CAI4003190.1"/>
    </source>
</evidence>
<dbReference type="GO" id="GO:0032259">
    <property type="term" value="P:methylation"/>
    <property type="evidence" value="ECO:0007669"/>
    <property type="project" value="UniProtKB-KW"/>
</dbReference>
<evidence type="ECO:0000313" key="5">
    <source>
        <dbReference type="EMBL" id="CAL4790502.1"/>
    </source>
</evidence>
<name>A0A9P1GA25_9DINO</name>
<evidence type="ECO:0000256" key="2">
    <source>
        <dbReference type="ARBA" id="ARBA00022679"/>
    </source>
</evidence>
<dbReference type="EMBL" id="CAMXCT020003224">
    <property type="protein sequence ID" value="CAL1156565.1"/>
    <property type="molecule type" value="Genomic_DNA"/>
</dbReference>
<dbReference type="EMBL" id="CAMXCT030003224">
    <property type="protein sequence ID" value="CAL4790502.1"/>
    <property type="molecule type" value="Genomic_DNA"/>
</dbReference>
<reference evidence="4" key="1">
    <citation type="submission" date="2022-10" db="EMBL/GenBank/DDBJ databases">
        <authorList>
            <person name="Chen Y."/>
            <person name="Dougan E. K."/>
            <person name="Chan C."/>
            <person name="Rhodes N."/>
            <person name="Thang M."/>
        </authorList>
    </citation>
    <scope>NUCLEOTIDE SEQUENCE</scope>
</reference>
<feature type="compositionally biased region" description="Polar residues" evidence="3">
    <location>
        <begin position="242"/>
        <end position="254"/>
    </location>
</feature>
<feature type="compositionally biased region" description="Polar residues" evidence="3">
    <location>
        <begin position="348"/>
        <end position="360"/>
    </location>
</feature>
<evidence type="ECO:0000256" key="1">
    <source>
        <dbReference type="ARBA" id="ARBA00022603"/>
    </source>
</evidence>
<keyword evidence="1" id="KW-0489">Methyltransferase</keyword>
<feature type="region of interest" description="Disordered" evidence="3">
    <location>
        <begin position="43"/>
        <end position="64"/>
    </location>
</feature>
<organism evidence="4">
    <name type="scientific">Cladocopium goreaui</name>
    <dbReference type="NCBI Taxonomy" id="2562237"/>
    <lineage>
        <taxon>Eukaryota</taxon>
        <taxon>Sar</taxon>
        <taxon>Alveolata</taxon>
        <taxon>Dinophyceae</taxon>
        <taxon>Suessiales</taxon>
        <taxon>Symbiodiniaceae</taxon>
        <taxon>Cladocopium</taxon>
    </lineage>
</organism>
<gene>
    <name evidence="4" type="ORF">C1SCF055_LOCUS29078</name>
</gene>
<dbReference type="OrthoDB" id="423221at2759"/>
<dbReference type="InterPro" id="IPR029063">
    <property type="entry name" value="SAM-dependent_MTases_sf"/>
</dbReference>
<dbReference type="Gene3D" id="3.40.50.150">
    <property type="entry name" value="Vaccinia Virus protein VP39"/>
    <property type="match status" value="1"/>
</dbReference>
<reference evidence="5 6" key="2">
    <citation type="submission" date="2024-05" db="EMBL/GenBank/DDBJ databases">
        <authorList>
            <person name="Chen Y."/>
            <person name="Shah S."/>
            <person name="Dougan E. K."/>
            <person name="Thang M."/>
            <person name="Chan C."/>
        </authorList>
    </citation>
    <scope>NUCLEOTIDE SEQUENCE [LARGE SCALE GENOMIC DNA]</scope>
</reference>
<comment type="caution">
    <text evidence="4">The sequence shown here is derived from an EMBL/GenBank/DDBJ whole genome shotgun (WGS) entry which is preliminary data.</text>
</comment>
<dbReference type="EMBL" id="CAMXCT010003224">
    <property type="protein sequence ID" value="CAI4003190.1"/>
    <property type="molecule type" value="Genomic_DNA"/>
</dbReference>
<feature type="compositionally biased region" description="Basic and acidic residues" evidence="3">
    <location>
        <begin position="334"/>
        <end position="344"/>
    </location>
</feature>
<accession>A0A9P1GA25</accession>
<protein>
    <submittedName>
        <fullName evidence="4">Uncharacterized protein</fullName>
    </submittedName>
</protein>
<feature type="region of interest" description="Disordered" evidence="3">
    <location>
        <begin position="157"/>
        <end position="177"/>
    </location>
</feature>